<dbReference type="SMART" id="SM00365">
    <property type="entry name" value="LRR_SD22"/>
    <property type="match status" value="6"/>
</dbReference>
<dbReference type="InterPro" id="IPR032675">
    <property type="entry name" value="LRR_dom_sf"/>
</dbReference>
<evidence type="ECO:0000256" key="2">
    <source>
        <dbReference type="ARBA" id="ARBA00022737"/>
    </source>
</evidence>
<keyword evidence="2" id="KW-0677">Repeat</keyword>
<dbReference type="Gene3D" id="3.80.10.10">
    <property type="entry name" value="Ribonuclease Inhibitor"/>
    <property type="match status" value="3"/>
</dbReference>
<dbReference type="InterPro" id="IPR025875">
    <property type="entry name" value="Leu-rich_rpt_4"/>
</dbReference>
<feature type="region of interest" description="Disordered" evidence="3">
    <location>
        <begin position="28"/>
        <end position="48"/>
    </location>
</feature>
<keyword evidence="5" id="KW-0449">Lipoprotein</keyword>
<accession>A0A4U9YUY5</accession>
<protein>
    <submittedName>
        <fullName evidence="5">Lipoprotein</fullName>
    </submittedName>
</protein>
<dbReference type="SMART" id="SM00364">
    <property type="entry name" value="LRR_BAC"/>
    <property type="match status" value="3"/>
</dbReference>
<dbReference type="InterPro" id="IPR003591">
    <property type="entry name" value="Leu-rich_rpt_typical-subtyp"/>
</dbReference>
<dbReference type="Gene3D" id="3.10.50.90">
    <property type="match status" value="3"/>
</dbReference>
<feature type="region of interest" description="Disordered" evidence="3">
    <location>
        <begin position="705"/>
        <end position="735"/>
    </location>
</feature>
<dbReference type="PROSITE" id="PS51450">
    <property type="entry name" value="LRR"/>
    <property type="match status" value="5"/>
</dbReference>
<dbReference type="PANTHER" id="PTHR46652:SF3">
    <property type="entry name" value="LEUCINE-RICH REPEAT-CONTAINING PROTEIN 9"/>
    <property type="match status" value="1"/>
</dbReference>
<proteinExistence type="predicted"/>
<dbReference type="InterPro" id="IPR006270">
    <property type="entry name" value="Strep_his_triad_rpt"/>
</dbReference>
<evidence type="ECO:0000256" key="3">
    <source>
        <dbReference type="SAM" id="MobiDB-lite"/>
    </source>
</evidence>
<name>A0A4U9YUY5_9STRE</name>
<dbReference type="InterPro" id="IPR050836">
    <property type="entry name" value="SDS22/Internalin_LRR"/>
</dbReference>
<reference evidence="5 6" key="1">
    <citation type="submission" date="2019-05" db="EMBL/GenBank/DDBJ databases">
        <authorList>
            <consortium name="Pathogen Informatics"/>
        </authorList>
    </citation>
    <scope>NUCLEOTIDE SEQUENCE [LARGE SCALE GENOMIC DNA]</scope>
    <source>
        <strain evidence="5 6">NCTC5385</strain>
    </source>
</reference>
<dbReference type="Pfam" id="PF04270">
    <property type="entry name" value="Strep_his_triad"/>
    <property type="match status" value="4"/>
</dbReference>
<dbReference type="Pfam" id="PF12799">
    <property type="entry name" value="LRR_4"/>
    <property type="match status" value="1"/>
</dbReference>
<dbReference type="EMBL" id="LR594035">
    <property type="protein sequence ID" value="VTS31163.1"/>
    <property type="molecule type" value="Genomic_DNA"/>
</dbReference>
<dbReference type="AlphaFoldDB" id="A0A4U9YUY5"/>
<sequence length="735" mass="81796">MKKRTYLFIVGLILSCGTAIAINLSQSKESPKTMPGSRKISTEVKKNSKIASSQEKKGIAGVDYPTSDGFKLDTHSKILSRTDSGIVVEHGNHSHFIFYKDLQGTAFAYLIPAGASLNKPPSLEMKSSDFGAGHHYVFDPKDIVAEDANGYTVRHDDHFHYILKSSLGLAPATPNRPIHHQTFHRDTHYVPQNRGISGLDYATSDGFKFDGTGIVGRTKDSILVNHNGHLHPISFEDLRKSGWAAVADKFENKADKKEHNTVDKKEDDFQLKLDYLAKALNLPSTAIERIETEDGRIGFKYPHHDHSHVLMLEDIEIGKSIPDPHELEHARELEKHKIGMQTLKKMGFDDDVILDIVRTHQAETPFPSNETNPELMKKWLATVSKLDLGSRQNPLKRFGLALLPNLETLGIGFTPIDDMKPVLQFKKLKRLLMTATGVQNYDFLQYMPQLEAIDISQNQISDLSFLKPYKNLNLIAAADNNIKSLEPLAELPNLKFLVLSNNAIQDLKPLQGLEKLQEIHIENNKISDLSSLAGKKDLKVLNLSENSNVDLSTLNLPNLETLTVNNTGLKHLTFLGKNLSLSELTATKNQIENLAGIELAKKLHFLDVQGNKISSLKIPGKQESLKFINVSDNKLQNLEGINDYQSLETLRAASNDINTLNLSEPNQQVNSLDVSHNHIPKEELTLNEKGIPVGVAQHFKAVTEGSIEGNKPVNEAPKLAEKSVDDKEDSKEVTD</sequence>
<gene>
    <name evidence="5" type="primary">inlA</name>
    <name evidence="5" type="ORF">NCTC5385_01542</name>
</gene>
<dbReference type="SMART" id="SM00369">
    <property type="entry name" value="LRR_TYP"/>
    <property type="match status" value="4"/>
</dbReference>
<evidence type="ECO:0000313" key="5">
    <source>
        <dbReference type="EMBL" id="VTS31163.1"/>
    </source>
</evidence>
<evidence type="ECO:0000256" key="1">
    <source>
        <dbReference type="ARBA" id="ARBA00022614"/>
    </source>
</evidence>
<dbReference type="InterPro" id="IPR037228">
    <property type="entry name" value="PhtA_dom_sf"/>
</dbReference>
<organism evidence="5 6">
    <name type="scientific">Streptococcus pseudoporcinus</name>
    <dbReference type="NCBI Taxonomy" id="361101"/>
    <lineage>
        <taxon>Bacteria</taxon>
        <taxon>Bacillati</taxon>
        <taxon>Bacillota</taxon>
        <taxon>Bacilli</taxon>
        <taxon>Lactobacillales</taxon>
        <taxon>Streptococcaceae</taxon>
        <taxon>Streptococcus</taxon>
    </lineage>
</organism>
<keyword evidence="1" id="KW-0433">Leucine-rich repeat</keyword>
<feature type="compositionally biased region" description="Basic and acidic residues" evidence="3">
    <location>
        <begin position="718"/>
        <end position="735"/>
    </location>
</feature>
<dbReference type="SUPFAM" id="SSF142887">
    <property type="entry name" value="PhtA domain-like"/>
    <property type="match status" value="3"/>
</dbReference>
<dbReference type="RefSeq" id="WP_138068693.1">
    <property type="nucleotide sequence ID" value="NZ_LR594035.1"/>
</dbReference>
<dbReference type="PANTHER" id="PTHR46652">
    <property type="entry name" value="LEUCINE-RICH REPEAT AND IQ DOMAIN-CONTAINING PROTEIN 1-RELATED"/>
    <property type="match status" value="1"/>
</dbReference>
<evidence type="ECO:0000313" key="6">
    <source>
        <dbReference type="Proteomes" id="UP000304914"/>
    </source>
</evidence>
<feature type="chain" id="PRO_5020876463" evidence="4">
    <location>
        <begin position="22"/>
        <end position="735"/>
    </location>
</feature>
<keyword evidence="4" id="KW-0732">Signal</keyword>
<dbReference type="SUPFAM" id="SSF52058">
    <property type="entry name" value="L domain-like"/>
    <property type="match status" value="1"/>
</dbReference>
<dbReference type="PROSITE" id="PS51257">
    <property type="entry name" value="PROKAR_LIPOPROTEIN"/>
    <property type="match status" value="1"/>
</dbReference>
<dbReference type="STRING" id="873448.STRPO_1998"/>
<evidence type="ECO:0000256" key="4">
    <source>
        <dbReference type="SAM" id="SignalP"/>
    </source>
</evidence>
<dbReference type="Proteomes" id="UP000304914">
    <property type="component" value="Chromosome"/>
</dbReference>
<dbReference type="InterPro" id="IPR001611">
    <property type="entry name" value="Leu-rich_rpt"/>
</dbReference>
<feature type="signal peptide" evidence="4">
    <location>
        <begin position="1"/>
        <end position="21"/>
    </location>
</feature>